<accession>A0ACB7T221</accession>
<gene>
    <name evidence="1" type="ORF">HPB50_018490</name>
</gene>
<dbReference type="EMBL" id="CM023482">
    <property type="protein sequence ID" value="KAH6939457.1"/>
    <property type="molecule type" value="Genomic_DNA"/>
</dbReference>
<proteinExistence type="predicted"/>
<evidence type="ECO:0000313" key="1">
    <source>
        <dbReference type="EMBL" id="KAH6939457.1"/>
    </source>
</evidence>
<reference evidence="1" key="1">
    <citation type="submission" date="2020-05" db="EMBL/GenBank/DDBJ databases">
        <title>Large-scale comparative analyses of tick genomes elucidate their genetic diversity and vector capacities.</title>
        <authorList>
            <person name="Jia N."/>
            <person name="Wang J."/>
            <person name="Shi W."/>
            <person name="Du L."/>
            <person name="Sun Y."/>
            <person name="Zhan W."/>
            <person name="Jiang J."/>
            <person name="Wang Q."/>
            <person name="Zhang B."/>
            <person name="Ji P."/>
            <person name="Sakyi L.B."/>
            <person name="Cui X."/>
            <person name="Yuan T."/>
            <person name="Jiang B."/>
            <person name="Yang W."/>
            <person name="Lam T.T.-Y."/>
            <person name="Chang Q."/>
            <person name="Ding S."/>
            <person name="Wang X."/>
            <person name="Zhu J."/>
            <person name="Ruan X."/>
            <person name="Zhao L."/>
            <person name="Wei J."/>
            <person name="Que T."/>
            <person name="Du C."/>
            <person name="Cheng J."/>
            <person name="Dai P."/>
            <person name="Han X."/>
            <person name="Huang E."/>
            <person name="Gao Y."/>
            <person name="Liu J."/>
            <person name="Shao H."/>
            <person name="Ye R."/>
            <person name="Li L."/>
            <person name="Wei W."/>
            <person name="Wang X."/>
            <person name="Wang C."/>
            <person name="Yang T."/>
            <person name="Huo Q."/>
            <person name="Li W."/>
            <person name="Guo W."/>
            <person name="Chen H."/>
            <person name="Zhou L."/>
            <person name="Ni X."/>
            <person name="Tian J."/>
            <person name="Zhou Y."/>
            <person name="Sheng Y."/>
            <person name="Liu T."/>
            <person name="Pan Y."/>
            <person name="Xia L."/>
            <person name="Li J."/>
            <person name="Zhao F."/>
            <person name="Cao W."/>
        </authorList>
    </citation>
    <scope>NUCLEOTIDE SEQUENCE</scope>
    <source>
        <strain evidence="1">Hyas-2018</strain>
    </source>
</reference>
<keyword evidence="2" id="KW-1185">Reference proteome</keyword>
<protein>
    <submittedName>
        <fullName evidence="1">Uncharacterized protein</fullName>
    </submittedName>
</protein>
<comment type="caution">
    <text evidence="1">The sequence shown here is derived from an EMBL/GenBank/DDBJ whole genome shotgun (WGS) entry which is preliminary data.</text>
</comment>
<name>A0ACB7T221_HYAAI</name>
<evidence type="ECO:0000313" key="2">
    <source>
        <dbReference type="Proteomes" id="UP000821845"/>
    </source>
</evidence>
<dbReference type="Proteomes" id="UP000821845">
    <property type="component" value="Chromosome 2"/>
</dbReference>
<sequence>MRGSEERSTRSRTKVKEKARSPEENRRVSSKARHSSQSSSHRKHKKSHRSHRRKHGTRDSERAVVATKPLVEYDDVSSDSSLFSDDAGAPAEHFYPASPLPVSSSSRHVADKSTERTDSGKRRHSSRHKTETKESSSSSRSSRRNHSERPPSPPPPPSSSRSARDYSTSSGYYERDVMKDYASSRTYMSAYRESSGLLDPYYGVSDSHGDCYGSRSSRKRSLSPDHPRAYKSSGRSPVSSPSPPPSRAAKRRKSPTSDSREKDRPSRNYSPNNSSSLYSTRKSSAYSRSRSRSPVRSRRTRRSRSRSRSPPPQRSRGGRSRSPPLSPPAAYQTHRRRERSPSYETKFASTSLGAELRKHRKGRELEKSRHSVGSRVAPLPPPPPPPAAPTPSSNGPASCADIPPPPPLPPPPPSNPTHPPPPPPEAPPLPPLPPPPPATVAPPTVEVPPAAEPPKAPSKPCTPSEDSPELVSSPEEAARAPSSVGGGDTSAPHSNNGMLEDEDEGSLGSGRSSAEQLLSPQPSPVPPAAAPPQRKSIKELPMPPGMKVEDMMSPEVADREEGSPQPTQQQLQQQQHQQMKHDFAMATQKALSAAHPPGSQPPQAAGPASMQVFRRPRILNKPPSDDDRFPNWGERCVDVFDIVCQIGEGTYGQVYKAKDKDTGAFYLVFEYMDHDLMGLLESGLVDFNEHHVASFMRQLLDGLSYCHRRNFLHRDIKCSNILMNNRGQIKLADFGLARLYSAEDKARPYTNKVITLWYRPPELLLGEERYGPAIDVWSCGCILGELFTRKPVFQANQEMAQLEAISRVCGTPCPAVWPRVIQLPHWATFRPKKQHRRRLREEFSFLPGPALDLLDQMLELDPERRITAEAALRSPWLAQVRPERMAPPE</sequence>
<organism evidence="1 2">
    <name type="scientific">Hyalomma asiaticum</name>
    <name type="common">Tick</name>
    <dbReference type="NCBI Taxonomy" id="266040"/>
    <lineage>
        <taxon>Eukaryota</taxon>
        <taxon>Metazoa</taxon>
        <taxon>Ecdysozoa</taxon>
        <taxon>Arthropoda</taxon>
        <taxon>Chelicerata</taxon>
        <taxon>Arachnida</taxon>
        <taxon>Acari</taxon>
        <taxon>Parasitiformes</taxon>
        <taxon>Ixodida</taxon>
        <taxon>Ixodoidea</taxon>
        <taxon>Ixodidae</taxon>
        <taxon>Hyalomminae</taxon>
        <taxon>Hyalomma</taxon>
    </lineage>
</organism>